<dbReference type="Proteomes" id="UP000653305">
    <property type="component" value="Unassembled WGS sequence"/>
</dbReference>
<organism evidence="2 3">
    <name type="scientific">Phtheirospermum japonicum</name>
    <dbReference type="NCBI Taxonomy" id="374723"/>
    <lineage>
        <taxon>Eukaryota</taxon>
        <taxon>Viridiplantae</taxon>
        <taxon>Streptophyta</taxon>
        <taxon>Embryophyta</taxon>
        <taxon>Tracheophyta</taxon>
        <taxon>Spermatophyta</taxon>
        <taxon>Magnoliopsida</taxon>
        <taxon>eudicotyledons</taxon>
        <taxon>Gunneridae</taxon>
        <taxon>Pentapetalae</taxon>
        <taxon>asterids</taxon>
        <taxon>lamiids</taxon>
        <taxon>Lamiales</taxon>
        <taxon>Orobanchaceae</taxon>
        <taxon>Orobanchaceae incertae sedis</taxon>
        <taxon>Phtheirospermum</taxon>
    </lineage>
</organism>
<dbReference type="AlphaFoldDB" id="A0A830CNJ5"/>
<evidence type="ECO:0000313" key="3">
    <source>
        <dbReference type="Proteomes" id="UP000653305"/>
    </source>
</evidence>
<keyword evidence="3" id="KW-1185">Reference proteome</keyword>
<keyword evidence="1" id="KW-0732">Signal</keyword>
<name>A0A830CNJ5_9LAMI</name>
<sequence>MILSMFLISSREISGLFLCKVVLNFICGDSARISSLVEGRICVCLNLIIKQSGSISLSYGNIEWLP</sequence>
<feature type="signal peptide" evidence="1">
    <location>
        <begin position="1"/>
        <end position="15"/>
    </location>
</feature>
<proteinExistence type="predicted"/>
<protein>
    <submittedName>
        <fullName evidence="2">Protein ycf2 a</fullName>
    </submittedName>
</protein>
<accession>A0A830CNJ5</accession>
<feature type="chain" id="PRO_5032476961" evidence="1">
    <location>
        <begin position="16"/>
        <end position="66"/>
    </location>
</feature>
<gene>
    <name evidence="2" type="ORF">PHJA_002124300</name>
</gene>
<comment type="caution">
    <text evidence="2">The sequence shown here is derived from an EMBL/GenBank/DDBJ whole genome shotgun (WGS) entry which is preliminary data.</text>
</comment>
<evidence type="ECO:0000313" key="2">
    <source>
        <dbReference type="EMBL" id="GFP99802.1"/>
    </source>
</evidence>
<dbReference type="EMBL" id="BMAC01000588">
    <property type="protein sequence ID" value="GFP99802.1"/>
    <property type="molecule type" value="Genomic_DNA"/>
</dbReference>
<reference evidence="2" key="1">
    <citation type="submission" date="2020-07" db="EMBL/GenBank/DDBJ databases">
        <title>Ethylene signaling mediates host invasion by parasitic plants.</title>
        <authorList>
            <person name="Yoshida S."/>
        </authorList>
    </citation>
    <scope>NUCLEOTIDE SEQUENCE</scope>
    <source>
        <strain evidence="2">Okayama</strain>
    </source>
</reference>
<evidence type="ECO:0000256" key="1">
    <source>
        <dbReference type="SAM" id="SignalP"/>
    </source>
</evidence>